<dbReference type="Gene3D" id="3.20.20.80">
    <property type="entry name" value="Glycosidases"/>
    <property type="match status" value="1"/>
</dbReference>
<dbReference type="GO" id="GO:0004563">
    <property type="term" value="F:beta-N-acetylhexosaminidase activity"/>
    <property type="evidence" value="ECO:0007669"/>
    <property type="project" value="UniProtKB-EC"/>
</dbReference>
<dbReference type="Gene3D" id="3.30.379.10">
    <property type="entry name" value="Chitobiase/beta-hexosaminidase domain 2-like"/>
    <property type="match status" value="1"/>
</dbReference>
<evidence type="ECO:0000256" key="4">
    <source>
        <dbReference type="ARBA" id="ARBA00022801"/>
    </source>
</evidence>
<keyword evidence="5" id="KW-0325">Glycoprotein</keyword>
<keyword evidence="3" id="KW-0732">Signal</keyword>
<sequence length="518" mass="57172">MVAQGDLAKDVQRKLDKAIARCIRHLQDDQLRRLTLDRGESDRAQVENAPSLSRLLLSLNSTAASTLADEIDSLYELDESYSLFVPATEPSARTATALLTAQTLVGLLRGLETFTQLVYYLPAGDSFPAALRYVAVPLRIKDQPAFPYRGFMVDTARNWYPVDDILRTLDTMASVKLNTLHWHITDQQSFPLQIPTFPDLATFGAYSADQIYSTVDVAKVVEYARDLGIAVMLEVDMPGHTASIAAAYPEHIACLKARPWWRYAAEPPAGQLRLGRPDTLAFSKRVLQDAARLASSAFFSSGGDEVNERCYVEDPETTAALDARNATVDELLGEFVQGLHETLIESKKTPVVWEELVLKHDLGLTNETVVMVWMDSANVRAVAARGHRIIHAASDYFYLDCPSPLLPAPFGTDLVSAGGAGAWLGRYPNGTSWCDPFKTWSKIYSFDPLFNLTSDQHELVLGGEALLWSEQAGPENIESIAWPRAAAAAEVFWTGGSVEEGQRTVGEALPRLHDWREA</sequence>
<proteinExistence type="inferred from homology"/>
<feature type="domain" description="Glycoside hydrolase family 20 catalytic" evidence="9">
    <location>
        <begin position="146"/>
        <end position="495"/>
    </location>
</feature>
<dbReference type="SUPFAM" id="SSF55545">
    <property type="entry name" value="beta-N-acetylhexosaminidase-like domain"/>
    <property type="match status" value="1"/>
</dbReference>
<dbReference type="AlphaFoldDB" id="A0A511K9I5"/>
<dbReference type="SUPFAM" id="SSF51445">
    <property type="entry name" value="(Trans)glycosidases"/>
    <property type="match status" value="1"/>
</dbReference>
<keyword evidence="4 7" id="KW-0378">Hydrolase</keyword>
<dbReference type="Proteomes" id="UP000321518">
    <property type="component" value="Unassembled WGS sequence"/>
</dbReference>
<dbReference type="InterPro" id="IPR017853">
    <property type="entry name" value="GH"/>
</dbReference>
<evidence type="ECO:0000313" key="11">
    <source>
        <dbReference type="EMBL" id="GEM06124.1"/>
    </source>
</evidence>
<dbReference type="PANTHER" id="PTHR22600:SF26">
    <property type="entry name" value="BETA-N-ACETYLHEXOSAMINIDASE"/>
    <property type="match status" value="1"/>
</dbReference>
<keyword evidence="6 7" id="KW-0326">Glycosidase</keyword>
<feature type="active site" description="Proton donor" evidence="8">
    <location>
        <position position="305"/>
    </location>
</feature>
<evidence type="ECO:0000313" key="12">
    <source>
        <dbReference type="Proteomes" id="UP000321518"/>
    </source>
</evidence>
<protein>
    <recommendedName>
        <fullName evidence="7">Beta-hexosaminidase</fullName>
        <ecNumber evidence="7">3.2.1.52</ecNumber>
    </recommendedName>
</protein>
<dbReference type="Pfam" id="PF00728">
    <property type="entry name" value="Glyco_hydro_20"/>
    <property type="match status" value="1"/>
</dbReference>
<organism evidence="11 12">
    <name type="scientific">Rhodotorula toruloides</name>
    <name type="common">Yeast</name>
    <name type="synonym">Rhodosporidium toruloides</name>
    <dbReference type="NCBI Taxonomy" id="5286"/>
    <lineage>
        <taxon>Eukaryota</taxon>
        <taxon>Fungi</taxon>
        <taxon>Dikarya</taxon>
        <taxon>Basidiomycota</taxon>
        <taxon>Pucciniomycotina</taxon>
        <taxon>Microbotryomycetes</taxon>
        <taxon>Sporidiobolales</taxon>
        <taxon>Sporidiobolaceae</taxon>
        <taxon>Rhodotorula</taxon>
    </lineage>
</organism>
<feature type="domain" description="Beta-hexosaminidase eukaryotic type N-terminal" evidence="10">
    <location>
        <begin position="8"/>
        <end position="117"/>
    </location>
</feature>
<dbReference type="EC" id="3.2.1.52" evidence="7"/>
<accession>A0A511K9I5</accession>
<reference evidence="11 12" key="1">
    <citation type="submission" date="2019-07" db="EMBL/GenBank/DDBJ databases">
        <title>Rhodotorula toruloides NBRC10032 genome sequencing.</title>
        <authorList>
            <person name="Shida Y."/>
            <person name="Takaku H."/>
            <person name="Ogasawara W."/>
            <person name="Mori K."/>
        </authorList>
    </citation>
    <scope>NUCLEOTIDE SEQUENCE [LARGE SCALE GENOMIC DNA]</scope>
    <source>
        <strain evidence="11 12">NBRC10032</strain>
    </source>
</reference>
<dbReference type="InterPro" id="IPR029018">
    <property type="entry name" value="Hex-like_dom2"/>
</dbReference>
<evidence type="ECO:0000256" key="3">
    <source>
        <dbReference type="ARBA" id="ARBA00022729"/>
    </source>
</evidence>
<evidence type="ECO:0000256" key="1">
    <source>
        <dbReference type="ARBA" id="ARBA00001231"/>
    </source>
</evidence>
<dbReference type="PIRSF" id="PIRSF001093">
    <property type="entry name" value="B-hxosamndse_ab_euk"/>
    <property type="match status" value="1"/>
</dbReference>
<dbReference type="OrthoDB" id="428480at2759"/>
<evidence type="ECO:0000256" key="5">
    <source>
        <dbReference type="ARBA" id="ARBA00023180"/>
    </source>
</evidence>
<dbReference type="GO" id="GO:0030203">
    <property type="term" value="P:glycosaminoglycan metabolic process"/>
    <property type="evidence" value="ECO:0007669"/>
    <property type="project" value="TreeGrafter"/>
</dbReference>
<evidence type="ECO:0000256" key="8">
    <source>
        <dbReference type="PIRSR" id="PIRSR001093-1"/>
    </source>
</evidence>
<dbReference type="InterPro" id="IPR029019">
    <property type="entry name" value="HEX_eukaryotic_N"/>
</dbReference>
<dbReference type="GO" id="GO:0016020">
    <property type="term" value="C:membrane"/>
    <property type="evidence" value="ECO:0007669"/>
    <property type="project" value="TreeGrafter"/>
</dbReference>
<comment type="similarity">
    <text evidence="2 7">Belongs to the glycosyl hydrolase 20 family.</text>
</comment>
<evidence type="ECO:0000256" key="6">
    <source>
        <dbReference type="ARBA" id="ARBA00023295"/>
    </source>
</evidence>
<dbReference type="PRINTS" id="PR00738">
    <property type="entry name" value="GLHYDRLASE20"/>
</dbReference>
<dbReference type="GO" id="GO:0005975">
    <property type="term" value="P:carbohydrate metabolic process"/>
    <property type="evidence" value="ECO:0007669"/>
    <property type="project" value="InterPro"/>
</dbReference>
<comment type="caution">
    <text evidence="11">The sequence shown here is derived from an EMBL/GenBank/DDBJ whole genome shotgun (WGS) entry which is preliminary data.</text>
</comment>
<evidence type="ECO:0000256" key="7">
    <source>
        <dbReference type="PIRNR" id="PIRNR001093"/>
    </source>
</evidence>
<gene>
    <name evidence="11" type="ORF">Rt10032_c01g0141</name>
</gene>
<dbReference type="InterPro" id="IPR015883">
    <property type="entry name" value="Glyco_hydro_20_cat"/>
</dbReference>
<evidence type="ECO:0000256" key="2">
    <source>
        <dbReference type="ARBA" id="ARBA00006285"/>
    </source>
</evidence>
<evidence type="ECO:0000259" key="10">
    <source>
        <dbReference type="Pfam" id="PF14845"/>
    </source>
</evidence>
<comment type="catalytic activity">
    <reaction evidence="1 7">
        <text>Hydrolysis of terminal non-reducing N-acetyl-D-hexosamine residues in N-acetyl-beta-D-hexosaminides.</text>
        <dbReference type="EC" id="3.2.1.52"/>
    </reaction>
</comment>
<dbReference type="Pfam" id="PF14845">
    <property type="entry name" value="Glycohydro_20b2"/>
    <property type="match status" value="1"/>
</dbReference>
<evidence type="ECO:0000259" key="9">
    <source>
        <dbReference type="Pfam" id="PF00728"/>
    </source>
</evidence>
<dbReference type="InterPro" id="IPR025705">
    <property type="entry name" value="Beta_hexosaminidase_sua/sub"/>
</dbReference>
<dbReference type="EMBL" id="BJWK01000001">
    <property type="protein sequence ID" value="GEM06124.1"/>
    <property type="molecule type" value="Genomic_DNA"/>
</dbReference>
<name>A0A511K9I5_RHOTO</name>
<dbReference type="FunFam" id="3.20.20.80:FF:000063">
    <property type="entry name" value="Beta-hexosaminidase"/>
    <property type="match status" value="1"/>
</dbReference>
<dbReference type="PANTHER" id="PTHR22600">
    <property type="entry name" value="BETA-HEXOSAMINIDASE"/>
    <property type="match status" value="1"/>
</dbReference>